<reference evidence="1" key="2">
    <citation type="submission" date="2020-06" db="EMBL/GenBank/DDBJ databases">
        <title>Helianthus annuus Genome sequencing and assembly Release 2.</title>
        <authorList>
            <person name="Gouzy J."/>
            <person name="Langlade N."/>
            <person name="Munos S."/>
        </authorList>
    </citation>
    <scope>NUCLEOTIDE SEQUENCE</scope>
    <source>
        <tissue evidence="1">Leaves</tissue>
    </source>
</reference>
<dbReference type="Proteomes" id="UP000215914">
    <property type="component" value="Unassembled WGS sequence"/>
</dbReference>
<sequence length="115" mass="13061">MGVRPLEVGEEYWYEEIKGHFMYPVAGAFANPPTATEGVLRDLGIGPEEKKKKPIKRKKVITLDAEVTSKKGGSSRAPASAADKEEDWNCWLKELWECGFSKPRCWSHSVFYRAR</sequence>
<dbReference type="EMBL" id="MNCJ02000324">
    <property type="protein sequence ID" value="KAF5790740.1"/>
    <property type="molecule type" value="Genomic_DNA"/>
</dbReference>
<comment type="caution">
    <text evidence="1">The sequence shown here is derived from an EMBL/GenBank/DDBJ whole genome shotgun (WGS) entry which is preliminary data.</text>
</comment>
<dbReference type="Gramene" id="mRNA:HanXRQr2_Chr09g0386711">
    <property type="protein sequence ID" value="mRNA:HanXRQr2_Chr09g0386711"/>
    <property type="gene ID" value="HanXRQr2_Chr09g0386711"/>
</dbReference>
<gene>
    <name evidence="1" type="ORF">HanXRQr2_Chr09g0386711</name>
</gene>
<name>A0A9K3I643_HELAN</name>
<dbReference type="AlphaFoldDB" id="A0A9K3I643"/>
<accession>A0A9K3I643</accession>
<keyword evidence="2" id="KW-1185">Reference proteome</keyword>
<evidence type="ECO:0000313" key="1">
    <source>
        <dbReference type="EMBL" id="KAF5790740.1"/>
    </source>
</evidence>
<evidence type="ECO:0000313" key="2">
    <source>
        <dbReference type="Proteomes" id="UP000215914"/>
    </source>
</evidence>
<organism evidence="1 2">
    <name type="scientific">Helianthus annuus</name>
    <name type="common">Common sunflower</name>
    <dbReference type="NCBI Taxonomy" id="4232"/>
    <lineage>
        <taxon>Eukaryota</taxon>
        <taxon>Viridiplantae</taxon>
        <taxon>Streptophyta</taxon>
        <taxon>Embryophyta</taxon>
        <taxon>Tracheophyta</taxon>
        <taxon>Spermatophyta</taxon>
        <taxon>Magnoliopsida</taxon>
        <taxon>eudicotyledons</taxon>
        <taxon>Gunneridae</taxon>
        <taxon>Pentapetalae</taxon>
        <taxon>asterids</taxon>
        <taxon>campanulids</taxon>
        <taxon>Asterales</taxon>
        <taxon>Asteraceae</taxon>
        <taxon>Asteroideae</taxon>
        <taxon>Heliantheae alliance</taxon>
        <taxon>Heliantheae</taxon>
        <taxon>Helianthus</taxon>
    </lineage>
</organism>
<proteinExistence type="predicted"/>
<protein>
    <submittedName>
        <fullName evidence="1">Uncharacterized protein</fullName>
    </submittedName>
</protein>
<reference evidence="1" key="1">
    <citation type="journal article" date="2017" name="Nature">
        <title>The sunflower genome provides insights into oil metabolism, flowering and Asterid evolution.</title>
        <authorList>
            <person name="Badouin H."/>
            <person name="Gouzy J."/>
            <person name="Grassa C.J."/>
            <person name="Murat F."/>
            <person name="Staton S.E."/>
            <person name="Cottret L."/>
            <person name="Lelandais-Briere C."/>
            <person name="Owens G.L."/>
            <person name="Carrere S."/>
            <person name="Mayjonade B."/>
            <person name="Legrand L."/>
            <person name="Gill N."/>
            <person name="Kane N.C."/>
            <person name="Bowers J.E."/>
            <person name="Hubner S."/>
            <person name="Bellec A."/>
            <person name="Berard A."/>
            <person name="Berges H."/>
            <person name="Blanchet N."/>
            <person name="Boniface M.C."/>
            <person name="Brunel D."/>
            <person name="Catrice O."/>
            <person name="Chaidir N."/>
            <person name="Claudel C."/>
            <person name="Donnadieu C."/>
            <person name="Faraut T."/>
            <person name="Fievet G."/>
            <person name="Helmstetter N."/>
            <person name="King M."/>
            <person name="Knapp S.J."/>
            <person name="Lai Z."/>
            <person name="Le Paslier M.C."/>
            <person name="Lippi Y."/>
            <person name="Lorenzon L."/>
            <person name="Mandel J.R."/>
            <person name="Marage G."/>
            <person name="Marchand G."/>
            <person name="Marquand E."/>
            <person name="Bret-Mestries E."/>
            <person name="Morien E."/>
            <person name="Nambeesan S."/>
            <person name="Nguyen T."/>
            <person name="Pegot-Espagnet P."/>
            <person name="Pouilly N."/>
            <person name="Raftis F."/>
            <person name="Sallet E."/>
            <person name="Schiex T."/>
            <person name="Thomas J."/>
            <person name="Vandecasteele C."/>
            <person name="Vares D."/>
            <person name="Vear F."/>
            <person name="Vautrin S."/>
            <person name="Crespi M."/>
            <person name="Mangin B."/>
            <person name="Burke J.M."/>
            <person name="Salse J."/>
            <person name="Munos S."/>
            <person name="Vincourt P."/>
            <person name="Rieseberg L.H."/>
            <person name="Langlade N.B."/>
        </authorList>
    </citation>
    <scope>NUCLEOTIDE SEQUENCE</scope>
    <source>
        <tissue evidence="1">Leaves</tissue>
    </source>
</reference>